<gene>
    <name evidence="5" type="ORF">SAY87_003708</name>
</gene>
<sequence>MAMTADCSSNHHSTRSGGGDVNSPRVQRKQLSSPWAQVVRGEIEAAPAANQPWSPPPQESASPPEQTSSLPVEDVDAVPETDDQNASNTASVGPKKPAWNKPPLNDGTAATADARPLIGDAVSWPELSKSSSKPASRVGPADASYPSRAVAQGSNSIAQSSAAVSYPSRKQVLPGNNPNPSPAPHSTVPSRPRQNKRNGGNFHSPAVARVPTPPPLPPYPIYQMAPNTYPNMLMADPSMREHRAGRYPSQPRNPSHRSNFVPHPRGDGHRWYGTGRDVNVQSHRGYTRGFMRSPSPPNPPSTPFRHPVAHSRPFMTHVPYHEMAPLYYPGVPVVYPNGPAFPVFYPVPQSVLESLVSQIEYYFSDDNLAKDEYLKSNMDNEGWVPISLIAGFPRVKSITGDAQLILNSLTTSKVVEVQDGRIRRRSEWMKWVWASGLSSSDDGSPSVAASSQNPLTASLQNMALVETTSNSSHTDQPEHPDGHSIDNAKPNHG</sequence>
<evidence type="ECO:0000256" key="2">
    <source>
        <dbReference type="PROSITE-ProRule" id="PRU00332"/>
    </source>
</evidence>
<dbReference type="Pfam" id="PF05383">
    <property type="entry name" value="La"/>
    <property type="match status" value="1"/>
</dbReference>
<dbReference type="GO" id="GO:0003723">
    <property type="term" value="F:RNA binding"/>
    <property type="evidence" value="ECO:0007669"/>
    <property type="project" value="UniProtKB-UniRule"/>
</dbReference>
<feature type="region of interest" description="Disordered" evidence="3">
    <location>
        <begin position="242"/>
        <end position="273"/>
    </location>
</feature>
<dbReference type="InterPro" id="IPR006630">
    <property type="entry name" value="La_HTH"/>
</dbReference>
<feature type="compositionally biased region" description="Low complexity" evidence="3">
    <location>
        <begin position="59"/>
        <end position="69"/>
    </location>
</feature>
<feature type="domain" description="HTH La-type RNA-binding" evidence="4">
    <location>
        <begin position="345"/>
        <end position="434"/>
    </location>
</feature>
<keyword evidence="6" id="KW-1185">Reference proteome</keyword>
<dbReference type="AlphaFoldDB" id="A0AAN7KLC3"/>
<dbReference type="Proteomes" id="UP001345219">
    <property type="component" value="Chromosome 3"/>
</dbReference>
<dbReference type="PANTHER" id="PTHR22792">
    <property type="entry name" value="LUPUS LA PROTEIN-RELATED"/>
    <property type="match status" value="1"/>
</dbReference>
<feature type="compositionally biased region" description="Polar residues" evidence="3">
    <location>
        <begin position="152"/>
        <end position="163"/>
    </location>
</feature>
<organism evidence="5 6">
    <name type="scientific">Trapa incisa</name>
    <dbReference type="NCBI Taxonomy" id="236973"/>
    <lineage>
        <taxon>Eukaryota</taxon>
        <taxon>Viridiplantae</taxon>
        <taxon>Streptophyta</taxon>
        <taxon>Embryophyta</taxon>
        <taxon>Tracheophyta</taxon>
        <taxon>Spermatophyta</taxon>
        <taxon>Magnoliopsida</taxon>
        <taxon>eudicotyledons</taxon>
        <taxon>Gunneridae</taxon>
        <taxon>Pentapetalae</taxon>
        <taxon>rosids</taxon>
        <taxon>malvids</taxon>
        <taxon>Myrtales</taxon>
        <taxon>Lythraceae</taxon>
        <taxon>Trapa</taxon>
    </lineage>
</organism>
<dbReference type="EMBL" id="JAXIOK010000006">
    <property type="protein sequence ID" value="KAK4768567.1"/>
    <property type="molecule type" value="Genomic_DNA"/>
</dbReference>
<feature type="compositionally biased region" description="Basic and acidic residues" evidence="3">
    <location>
        <begin position="475"/>
        <end position="486"/>
    </location>
</feature>
<dbReference type="PROSITE" id="PS50961">
    <property type="entry name" value="HTH_LA"/>
    <property type="match status" value="1"/>
</dbReference>
<reference evidence="5 6" key="1">
    <citation type="journal article" date="2023" name="Hortic Res">
        <title>Pangenome of water caltrop reveals structural variations and asymmetric subgenome divergence after allopolyploidization.</title>
        <authorList>
            <person name="Zhang X."/>
            <person name="Chen Y."/>
            <person name="Wang L."/>
            <person name="Yuan Y."/>
            <person name="Fang M."/>
            <person name="Shi L."/>
            <person name="Lu R."/>
            <person name="Comes H.P."/>
            <person name="Ma Y."/>
            <person name="Chen Y."/>
            <person name="Huang G."/>
            <person name="Zhou Y."/>
            <person name="Zheng Z."/>
            <person name="Qiu Y."/>
        </authorList>
    </citation>
    <scope>NUCLEOTIDE SEQUENCE [LARGE SCALE GENOMIC DNA]</scope>
    <source>
        <tissue evidence="5">Roots</tissue>
    </source>
</reference>
<evidence type="ECO:0000256" key="1">
    <source>
        <dbReference type="ARBA" id="ARBA00022884"/>
    </source>
</evidence>
<feature type="compositionally biased region" description="Polar residues" evidence="3">
    <location>
        <begin position="1"/>
        <end position="11"/>
    </location>
</feature>
<dbReference type="CDD" id="cd07323">
    <property type="entry name" value="LAM"/>
    <property type="match status" value="1"/>
</dbReference>
<feature type="region of interest" description="Disordered" evidence="3">
    <location>
        <begin position="1"/>
        <end position="214"/>
    </location>
</feature>
<name>A0AAN7KLC3_9MYRT</name>
<dbReference type="InterPro" id="IPR036388">
    <property type="entry name" value="WH-like_DNA-bd_sf"/>
</dbReference>
<feature type="compositionally biased region" description="Low complexity" evidence="3">
    <location>
        <begin position="437"/>
        <end position="451"/>
    </location>
</feature>
<dbReference type="Gene3D" id="1.10.10.10">
    <property type="entry name" value="Winged helix-like DNA-binding domain superfamily/Winged helix DNA-binding domain"/>
    <property type="match status" value="1"/>
</dbReference>
<accession>A0AAN7KLC3</accession>
<evidence type="ECO:0000259" key="4">
    <source>
        <dbReference type="PROSITE" id="PS50961"/>
    </source>
</evidence>
<dbReference type="SUPFAM" id="SSF46785">
    <property type="entry name" value="Winged helix' DNA-binding domain"/>
    <property type="match status" value="1"/>
</dbReference>
<evidence type="ECO:0000256" key="3">
    <source>
        <dbReference type="SAM" id="MobiDB-lite"/>
    </source>
</evidence>
<feature type="compositionally biased region" description="Polar residues" evidence="3">
    <location>
        <begin position="452"/>
        <end position="474"/>
    </location>
</feature>
<protein>
    <recommendedName>
        <fullName evidence="4">HTH La-type RNA-binding domain-containing protein</fullName>
    </recommendedName>
</protein>
<dbReference type="SMART" id="SM00715">
    <property type="entry name" value="LA"/>
    <property type="match status" value="1"/>
</dbReference>
<feature type="compositionally biased region" description="Acidic residues" evidence="3">
    <location>
        <begin position="73"/>
        <end position="83"/>
    </location>
</feature>
<evidence type="ECO:0000313" key="6">
    <source>
        <dbReference type="Proteomes" id="UP001345219"/>
    </source>
</evidence>
<evidence type="ECO:0000313" key="5">
    <source>
        <dbReference type="EMBL" id="KAK4768567.1"/>
    </source>
</evidence>
<feature type="region of interest" description="Disordered" evidence="3">
    <location>
        <begin position="437"/>
        <end position="493"/>
    </location>
</feature>
<dbReference type="InterPro" id="IPR036390">
    <property type="entry name" value="WH_DNA-bd_sf"/>
</dbReference>
<proteinExistence type="predicted"/>
<comment type="caution">
    <text evidence="5">The sequence shown here is derived from an EMBL/GenBank/DDBJ whole genome shotgun (WGS) entry which is preliminary data.</text>
</comment>
<dbReference type="PANTHER" id="PTHR22792:SF155">
    <property type="entry name" value="LA-RELATED PROTEIN 1C-LIKE"/>
    <property type="match status" value="1"/>
</dbReference>
<dbReference type="InterPro" id="IPR045180">
    <property type="entry name" value="La_dom_prot"/>
</dbReference>
<keyword evidence="1 2" id="KW-0694">RNA-binding</keyword>